<keyword evidence="1" id="KW-0472">Membrane</keyword>
<feature type="transmembrane region" description="Helical" evidence="1">
    <location>
        <begin position="59"/>
        <end position="76"/>
    </location>
</feature>
<evidence type="ECO:0000313" key="3">
    <source>
        <dbReference type="Proteomes" id="UP001429601"/>
    </source>
</evidence>
<organism evidence="2 3">
    <name type="scientific">Luteibacter jiangsuensis</name>
    <dbReference type="NCBI Taxonomy" id="637577"/>
    <lineage>
        <taxon>Bacteria</taxon>
        <taxon>Pseudomonadati</taxon>
        <taxon>Pseudomonadota</taxon>
        <taxon>Gammaproteobacteria</taxon>
        <taxon>Lysobacterales</taxon>
        <taxon>Rhodanobacteraceae</taxon>
        <taxon>Luteibacter</taxon>
    </lineage>
</organism>
<keyword evidence="3" id="KW-1185">Reference proteome</keyword>
<name>A0ABX0Q816_9GAMM</name>
<accession>A0ABX0Q816</accession>
<feature type="transmembrane region" description="Helical" evidence="1">
    <location>
        <begin position="88"/>
        <end position="109"/>
    </location>
</feature>
<evidence type="ECO:0000313" key="2">
    <source>
        <dbReference type="EMBL" id="NID05881.1"/>
    </source>
</evidence>
<reference evidence="2 3" key="1">
    <citation type="journal article" date="2011" name="Curr. Microbiol.">
        <title>Luteibacter jiangsuensis sp. nov.: a methamidophos-degrading bacterium isolated from a methamidophos-manufacturing factory.</title>
        <authorList>
            <person name="Wang L."/>
            <person name="Wang G.L."/>
            <person name="Li S.P."/>
            <person name="Jiang J.D."/>
        </authorList>
    </citation>
    <scope>NUCLEOTIDE SEQUENCE [LARGE SCALE GENOMIC DNA]</scope>
    <source>
        <strain evidence="2 3">CGMCC 1.10133</strain>
    </source>
</reference>
<keyword evidence="1" id="KW-1133">Transmembrane helix</keyword>
<proteinExistence type="predicted"/>
<dbReference type="Proteomes" id="UP001429601">
    <property type="component" value="Unassembled WGS sequence"/>
</dbReference>
<keyword evidence="1" id="KW-0812">Transmembrane</keyword>
<dbReference type="EMBL" id="JAAQQR010000005">
    <property type="protein sequence ID" value="NID05881.1"/>
    <property type="molecule type" value="Genomic_DNA"/>
</dbReference>
<gene>
    <name evidence="2" type="ORF">HBF26_13355</name>
</gene>
<evidence type="ECO:0000256" key="1">
    <source>
        <dbReference type="SAM" id="Phobius"/>
    </source>
</evidence>
<feature type="transmembrane region" description="Helical" evidence="1">
    <location>
        <begin position="28"/>
        <end position="52"/>
    </location>
</feature>
<comment type="caution">
    <text evidence="2">The sequence shown here is derived from an EMBL/GenBank/DDBJ whole genome shotgun (WGS) entry which is preliminary data.</text>
</comment>
<protein>
    <submittedName>
        <fullName evidence="2">Uncharacterized protein</fullName>
    </submittedName>
</protein>
<sequence length="120" mass="13171">MSVLLLAATVVVPGGAVAGQKRIGSADWWINGSGLIFAMAVCLFFSAGILLLKARRLGRLVYILGVVGFYVAGYFIELINGVAYSRDAYLYDLLFVAFQVLALSAYFFLNRRVKDFLVAY</sequence>